<feature type="transmembrane region" description="Helical" evidence="2">
    <location>
        <begin position="253"/>
        <end position="271"/>
    </location>
</feature>
<reference evidence="4 5" key="1">
    <citation type="submission" date="2021-11" db="EMBL/GenBank/DDBJ databases">
        <title>Black yeast isolated from Biological Soil Crust.</title>
        <authorList>
            <person name="Kurbessoian T."/>
        </authorList>
    </citation>
    <scope>NUCLEOTIDE SEQUENCE [LARGE SCALE GENOMIC DNA]</scope>
    <source>
        <strain evidence="4 5">CCFEE 5522</strain>
    </source>
</reference>
<evidence type="ECO:0000259" key="3">
    <source>
        <dbReference type="Pfam" id="PF20237"/>
    </source>
</evidence>
<dbReference type="InterPro" id="IPR046529">
    <property type="entry name" value="DUF6594"/>
</dbReference>
<evidence type="ECO:0000313" key="4">
    <source>
        <dbReference type="EMBL" id="KAK4548874.1"/>
    </source>
</evidence>
<keyword evidence="5" id="KW-1185">Reference proteome</keyword>
<keyword evidence="2" id="KW-1133">Transmembrane helix</keyword>
<dbReference type="AlphaFoldDB" id="A0AAV9JTP6"/>
<feature type="region of interest" description="Disordered" evidence="1">
    <location>
        <begin position="1"/>
        <end position="43"/>
    </location>
</feature>
<dbReference type="Pfam" id="PF20237">
    <property type="entry name" value="DUF6594"/>
    <property type="match status" value="1"/>
</dbReference>
<evidence type="ECO:0000256" key="2">
    <source>
        <dbReference type="SAM" id="Phobius"/>
    </source>
</evidence>
<protein>
    <recommendedName>
        <fullName evidence="3">DUF6594 domain-containing protein</fullName>
    </recommendedName>
</protein>
<gene>
    <name evidence="4" type="ORF">LTR36_008647</name>
</gene>
<accession>A0AAV9JTP6</accession>
<feature type="compositionally biased region" description="Pro residues" evidence="1">
    <location>
        <begin position="18"/>
        <end position="27"/>
    </location>
</feature>
<evidence type="ECO:0000256" key="1">
    <source>
        <dbReference type="SAM" id="MobiDB-lite"/>
    </source>
</evidence>
<comment type="caution">
    <text evidence="4">The sequence shown here is derived from an EMBL/GenBank/DDBJ whole genome shotgun (WGS) entry which is preliminary data.</text>
</comment>
<feature type="region of interest" description="Disordered" evidence="1">
    <location>
        <begin position="196"/>
        <end position="215"/>
    </location>
</feature>
<feature type="transmembrane region" description="Helical" evidence="2">
    <location>
        <begin position="226"/>
        <end position="247"/>
    </location>
</feature>
<name>A0AAV9JTP6_9PEZI</name>
<feature type="transmembrane region" description="Helical" evidence="2">
    <location>
        <begin position="278"/>
        <end position="295"/>
    </location>
</feature>
<evidence type="ECO:0000313" key="5">
    <source>
        <dbReference type="Proteomes" id="UP001324427"/>
    </source>
</evidence>
<dbReference type="EMBL" id="JAVFHQ010000006">
    <property type="protein sequence ID" value="KAK4548874.1"/>
    <property type="molecule type" value="Genomic_DNA"/>
</dbReference>
<keyword evidence="2" id="KW-0812">Transmembrane</keyword>
<sequence>MIDHRLPPFAPKTGILHKPPPINPFSPAPTYETKHSRKSTKSMDVVEAADSIVPWLHPSVSTRSLMSTVREKSKQESSTFAQRVFEAGKPDLLYDLRDTHRLKDHKYGVLDLTTLGRMNQHVLQQKLTEQVKAIGEKGAWMEVGIKQTLHDYCESIRDMEYMERCALRGSNNDPFLLSTADPLECKLLEDAGLAFGDPKKKSPQTTPDRLASTKRESLSKRGLRRLLMSLLGGLAVIAPFLIMILISGQLVRLIVTCAFTVAFAACTTVGSDLGPDRVALVTAAYAAALVVFVGTDPPSYQY</sequence>
<proteinExistence type="predicted"/>
<organism evidence="4 5">
    <name type="scientific">Oleoguttula mirabilis</name>
    <dbReference type="NCBI Taxonomy" id="1507867"/>
    <lineage>
        <taxon>Eukaryota</taxon>
        <taxon>Fungi</taxon>
        <taxon>Dikarya</taxon>
        <taxon>Ascomycota</taxon>
        <taxon>Pezizomycotina</taxon>
        <taxon>Dothideomycetes</taxon>
        <taxon>Dothideomycetidae</taxon>
        <taxon>Mycosphaerellales</taxon>
        <taxon>Teratosphaeriaceae</taxon>
        <taxon>Oleoguttula</taxon>
    </lineage>
</organism>
<keyword evidence="2" id="KW-0472">Membrane</keyword>
<dbReference type="Proteomes" id="UP001324427">
    <property type="component" value="Unassembled WGS sequence"/>
</dbReference>
<feature type="domain" description="DUF6594" evidence="3">
    <location>
        <begin position="181"/>
        <end position="290"/>
    </location>
</feature>